<dbReference type="Pfam" id="PF03381">
    <property type="entry name" value="CDC50"/>
    <property type="match status" value="1"/>
</dbReference>
<organism evidence="9 10">
    <name type="scientific">Allacma fusca</name>
    <dbReference type="NCBI Taxonomy" id="39272"/>
    <lineage>
        <taxon>Eukaryota</taxon>
        <taxon>Metazoa</taxon>
        <taxon>Ecdysozoa</taxon>
        <taxon>Arthropoda</taxon>
        <taxon>Hexapoda</taxon>
        <taxon>Collembola</taxon>
        <taxon>Symphypleona</taxon>
        <taxon>Sminthuridae</taxon>
        <taxon>Allacma</taxon>
    </lineage>
</organism>
<evidence type="ECO:0000256" key="2">
    <source>
        <dbReference type="ARBA" id="ARBA00009457"/>
    </source>
</evidence>
<evidence type="ECO:0000256" key="4">
    <source>
        <dbReference type="ARBA" id="ARBA00022989"/>
    </source>
</evidence>
<evidence type="ECO:0000256" key="5">
    <source>
        <dbReference type="ARBA" id="ARBA00023136"/>
    </source>
</evidence>
<evidence type="ECO:0000256" key="8">
    <source>
        <dbReference type="SAM" id="Phobius"/>
    </source>
</evidence>
<dbReference type="PIRSF" id="PIRSF015840">
    <property type="entry name" value="DUF284_TM_euk"/>
    <property type="match status" value="1"/>
</dbReference>
<keyword evidence="4 8" id="KW-1133">Transmembrane helix</keyword>
<evidence type="ECO:0000313" key="10">
    <source>
        <dbReference type="Proteomes" id="UP000708208"/>
    </source>
</evidence>
<reference evidence="9" key="1">
    <citation type="submission" date="2021-06" db="EMBL/GenBank/DDBJ databases">
        <authorList>
            <person name="Hodson N. C."/>
            <person name="Mongue J. A."/>
            <person name="Jaron S. K."/>
        </authorList>
    </citation>
    <scope>NUCLEOTIDE SEQUENCE</scope>
</reference>
<comment type="caution">
    <text evidence="9">The sequence shown here is derived from an EMBL/GenBank/DDBJ whole genome shotgun (WGS) entry which is preliminary data.</text>
</comment>
<dbReference type="OrthoDB" id="340608at2759"/>
<dbReference type="AlphaFoldDB" id="A0A8J2M906"/>
<evidence type="ECO:0000256" key="6">
    <source>
        <dbReference type="PIRNR" id="PIRNR015840"/>
    </source>
</evidence>
<evidence type="ECO:0000256" key="1">
    <source>
        <dbReference type="ARBA" id="ARBA00004141"/>
    </source>
</evidence>
<feature type="region of interest" description="Disordered" evidence="7">
    <location>
        <begin position="361"/>
        <end position="389"/>
    </location>
</feature>
<evidence type="ECO:0000313" key="9">
    <source>
        <dbReference type="EMBL" id="CAG7835311.1"/>
    </source>
</evidence>
<evidence type="ECO:0008006" key="11">
    <source>
        <dbReference type="Google" id="ProtNLM"/>
    </source>
</evidence>
<gene>
    <name evidence="9" type="ORF">AFUS01_LOCUS44697</name>
</gene>
<dbReference type="EMBL" id="CAJVCH010570587">
    <property type="protein sequence ID" value="CAG7835311.1"/>
    <property type="molecule type" value="Genomic_DNA"/>
</dbReference>
<evidence type="ECO:0000256" key="3">
    <source>
        <dbReference type="ARBA" id="ARBA00022692"/>
    </source>
</evidence>
<protein>
    <recommendedName>
        <fullName evidence="11">Cell cycle control protein 50A</fullName>
    </recommendedName>
</protein>
<evidence type="ECO:0000256" key="7">
    <source>
        <dbReference type="SAM" id="MobiDB-lite"/>
    </source>
</evidence>
<dbReference type="PANTHER" id="PTHR10926:SF0">
    <property type="entry name" value="CDC50, ISOFORM A"/>
    <property type="match status" value="1"/>
</dbReference>
<dbReference type="GO" id="GO:0005783">
    <property type="term" value="C:endoplasmic reticulum"/>
    <property type="evidence" value="ECO:0007669"/>
    <property type="project" value="TreeGrafter"/>
</dbReference>
<keyword evidence="3 8" id="KW-0812">Transmembrane</keyword>
<accession>A0A8J2M906</accession>
<comment type="subcellular location">
    <subcellularLocation>
        <location evidence="1">Membrane</location>
        <topology evidence="1">Multi-pass membrane protein</topology>
    </subcellularLocation>
</comment>
<comment type="similarity">
    <text evidence="2 6">Belongs to the CDC50/LEM3 family.</text>
</comment>
<dbReference type="PANTHER" id="PTHR10926">
    <property type="entry name" value="CELL CYCLE CONTROL PROTEIN 50"/>
    <property type="match status" value="1"/>
</dbReference>
<feature type="compositionally biased region" description="Low complexity" evidence="7">
    <location>
        <begin position="366"/>
        <end position="381"/>
    </location>
</feature>
<keyword evidence="5 6" id="KW-0472">Membrane</keyword>
<dbReference type="GO" id="GO:0005886">
    <property type="term" value="C:plasma membrane"/>
    <property type="evidence" value="ECO:0007669"/>
    <property type="project" value="TreeGrafter"/>
</dbReference>
<proteinExistence type="inferred from homology"/>
<sequence>MGDAGEKSKKPGNTAFKQQRLPAWQPILTAGTMLPTFFVVGVLFIPIGIGILFFSDNVTEHTIDYTNCYGQGGQTCADVLKATPGKFTSCECEPITFDLKKPMHGQVYIYYALTNFYQNHRRYVKSRDDVQLSGKWNTEPRKDCEPFHKDKGKFIYPCGAIANSFFSDVIQLFKDGQEVPLIKKGIAWETDLLYKYKTPDFWKNAQGVSTASQWAHITKPKAWGKELWEWDEAWGKELWEWDEGVEDEDFVVWMRISAKPNFRKLYRKVNYKINSTSSPGSTLGLPAGQYKFKINYSFPVTNFGGTKSIVLSTTSILGGKNPFLGMAYIVIGAVCLILGILFLVIHINYGKKNYIQPNDTTQEDTAAAQSGEQSSQAQGSSHTIHQVTT</sequence>
<dbReference type="GO" id="GO:0005794">
    <property type="term" value="C:Golgi apparatus"/>
    <property type="evidence" value="ECO:0007669"/>
    <property type="project" value="TreeGrafter"/>
</dbReference>
<feature type="transmembrane region" description="Helical" evidence="8">
    <location>
        <begin position="323"/>
        <end position="345"/>
    </location>
</feature>
<feature type="transmembrane region" description="Helical" evidence="8">
    <location>
        <begin position="27"/>
        <end position="54"/>
    </location>
</feature>
<name>A0A8J2M906_9HEXA</name>
<dbReference type="InterPro" id="IPR005045">
    <property type="entry name" value="CDC50/LEM3_fam"/>
</dbReference>
<keyword evidence="10" id="KW-1185">Reference proteome</keyword>
<dbReference type="Proteomes" id="UP000708208">
    <property type="component" value="Unassembled WGS sequence"/>
</dbReference>